<dbReference type="Proteomes" id="UP001156297">
    <property type="component" value="Segment"/>
</dbReference>
<organism evidence="1 2">
    <name type="scientific">Methanophagales virus PBV266</name>
    <dbReference type="NCBI Taxonomy" id="3071308"/>
    <lineage>
        <taxon>Viruses</taxon>
        <taxon>Varidnaviria</taxon>
        <taxon>Abadenavirae</taxon>
        <taxon>Produgelaviricota</taxon>
        <taxon>Belvinaviricetes</taxon>
        <taxon>Coyopavirales</taxon>
        <taxon>Chaacviridae</taxon>
        <taxon>Antichaacvirus</taxon>
        <taxon>Antichaacvirus pescaderoense</taxon>
    </lineage>
</organism>
<gene>
    <name evidence="1" type="ORF">BDLDGNHF_00014</name>
</gene>
<evidence type="ECO:0000313" key="2">
    <source>
        <dbReference type="Proteomes" id="UP001156297"/>
    </source>
</evidence>
<name>A0AA46TDW1_9VIRU</name>
<dbReference type="Gene3D" id="2.60.120.260">
    <property type="entry name" value="Galactose-binding domain-like"/>
    <property type="match status" value="1"/>
</dbReference>
<evidence type="ECO:0000313" key="1">
    <source>
        <dbReference type="EMBL" id="UYL65027.1"/>
    </source>
</evidence>
<proteinExistence type="predicted"/>
<reference evidence="1 2" key="1">
    <citation type="submission" date="2022-09" db="EMBL/GenBank/DDBJ databases">
        <title>Evolutionary Diversification of Methanotrophic Ca. Methanophagales (ANME-1) and Their Expansive Virome.</title>
        <authorList>
            <person name="Laso-Perez R."/>
            <person name="Wu F."/>
            <person name="Cremiere A."/>
            <person name="Speth D.R."/>
            <person name="Magyar J.S."/>
            <person name="Krupovic M."/>
            <person name="Orphan V.J."/>
        </authorList>
    </citation>
    <scope>NUCLEOTIDE SEQUENCE [LARGE SCALE GENOMIC DNA]</scope>
    <source>
        <strain evidence="1">PBV266</strain>
    </source>
</reference>
<protein>
    <submittedName>
        <fullName evidence="1">Uncharacterized protein</fullName>
    </submittedName>
</protein>
<dbReference type="EMBL" id="OP413841">
    <property type="protein sequence ID" value="UYL65027.1"/>
    <property type="molecule type" value="Genomic_DNA"/>
</dbReference>
<keyword evidence="2" id="KW-1185">Reference proteome</keyword>
<sequence length="275" mass="30783">MALKGNLLYNGDFESGTTEGWEHGPYGYLAQCSFSASPEAKLFGNYGGLLEATADNQRSYIAHERILPIEEYEGYLFLAQYKLIGSGENFIYAFGLDDNRNKYYSFNLGRNLTGDKWLTACYLLRGWYDVLSWRVGMYFYGVLAGAKLYIDDVKVIPLKSIKSHVLMGYHATHGLSSNITYYLTTGCVGYCKVISHIRTVNVSGTNPTLDVKVKISPINTSAVMTTLEHPQITSDTNSIVSEEIYECGIVEVEYNIGGDNPSFDVYHQFRVIPLP</sequence>
<accession>A0AA46TDW1</accession>